<evidence type="ECO:0000313" key="3">
    <source>
        <dbReference type="Proteomes" id="UP000598775"/>
    </source>
</evidence>
<dbReference type="PANTHER" id="PTHR48207">
    <property type="entry name" value="SUCCINATE--HYDROXYMETHYLGLUTARATE COA-TRANSFERASE"/>
    <property type="match status" value="1"/>
</dbReference>
<name>A0A917B2C6_9MICO</name>
<dbReference type="GO" id="GO:0008410">
    <property type="term" value="F:CoA-transferase activity"/>
    <property type="evidence" value="ECO:0007669"/>
    <property type="project" value="TreeGrafter"/>
</dbReference>
<dbReference type="AlphaFoldDB" id="A0A917B2C6"/>
<keyword evidence="3" id="KW-1185">Reference proteome</keyword>
<evidence type="ECO:0000313" key="2">
    <source>
        <dbReference type="EMBL" id="GGF18229.1"/>
    </source>
</evidence>
<dbReference type="Gene3D" id="3.40.50.10540">
    <property type="entry name" value="Crotonobetainyl-coa:carnitine coa-transferase, domain 1"/>
    <property type="match status" value="1"/>
</dbReference>
<dbReference type="Pfam" id="PF02515">
    <property type="entry name" value="CoA_transf_3"/>
    <property type="match status" value="1"/>
</dbReference>
<accession>A0A917B2C6</accession>
<dbReference type="InterPro" id="IPR050483">
    <property type="entry name" value="CoA-transferase_III_domain"/>
</dbReference>
<sequence>MHEILSDKPSATWDPSRKGALAGVHVLDLSRFIAGPVTAQNLGDLGADVIKVERIGGEDTRHNEPQYNGKSLYTAIFNRNKRGVTINTRSAEGKDLLLSLASWADVIVENFRPGTLEKMGLGPEALQAVNDDIIVVSISGFGQTGPQSDQVLLDCIAQAQSGLMDLNARADLVPVLTKIFPADSLAAAYATAGALGALYHREKTGEGQYVDLSVFDSLMYAIGTSIPAYLVNDVTPPHNGNRDDYNAPANIFPTNDGYVYLHAGTQSFWARLCADILERPELMTDPRFNTVSARMTNMVAAEAMVTEWTSVRPGAEVEATFRRVGIPCGIVSDIPQAAVNPQVWAREMLVKTTDTEGDEIVLYGSPLKFSKSPVQFRYAPPQVGEHTDGVLTEILGLSGDQIDNLREKGVI</sequence>
<dbReference type="EMBL" id="BMGP01000002">
    <property type="protein sequence ID" value="GGF18229.1"/>
    <property type="molecule type" value="Genomic_DNA"/>
</dbReference>
<dbReference type="InterPro" id="IPR023606">
    <property type="entry name" value="CoA-Trfase_III_dom_1_sf"/>
</dbReference>
<dbReference type="PANTHER" id="PTHR48207:SF3">
    <property type="entry name" value="SUCCINATE--HYDROXYMETHYLGLUTARATE COA-TRANSFERASE"/>
    <property type="match status" value="1"/>
</dbReference>
<dbReference type="InterPro" id="IPR044855">
    <property type="entry name" value="CoA-Trfase_III_dom3_sf"/>
</dbReference>
<comment type="caution">
    <text evidence="2">The sequence shown here is derived from an EMBL/GenBank/DDBJ whole genome shotgun (WGS) entry which is preliminary data.</text>
</comment>
<gene>
    <name evidence="2" type="ORF">GCM10011399_09920</name>
</gene>
<organism evidence="2 3">
    <name type="scientific">Subtercola lobariae</name>
    <dbReference type="NCBI Taxonomy" id="1588641"/>
    <lineage>
        <taxon>Bacteria</taxon>
        <taxon>Bacillati</taxon>
        <taxon>Actinomycetota</taxon>
        <taxon>Actinomycetes</taxon>
        <taxon>Micrococcales</taxon>
        <taxon>Microbacteriaceae</taxon>
        <taxon>Subtercola</taxon>
    </lineage>
</organism>
<protein>
    <submittedName>
        <fullName evidence="2">Formyl-CoA transferase</fullName>
    </submittedName>
</protein>
<dbReference type="Gene3D" id="3.30.1540.10">
    <property type="entry name" value="formyl-coa transferase, domain 3"/>
    <property type="match status" value="1"/>
</dbReference>
<dbReference type="Proteomes" id="UP000598775">
    <property type="component" value="Unassembled WGS sequence"/>
</dbReference>
<dbReference type="RefSeq" id="WP_188674735.1">
    <property type="nucleotide sequence ID" value="NZ_BMGP01000002.1"/>
</dbReference>
<keyword evidence="1 2" id="KW-0808">Transferase</keyword>
<evidence type="ECO:0000256" key="1">
    <source>
        <dbReference type="ARBA" id="ARBA00022679"/>
    </source>
</evidence>
<dbReference type="InterPro" id="IPR003673">
    <property type="entry name" value="CoA-Trfase_fam_III"/>
</dbReference>
<proteinExistence type="predicted"/>
<reference evidence="2 3" key="1">
    <citation type="journal article" date="2014" name="Int. J. Syst. Evol. Microbiol.">
        <title>Complete genome sequence of Corynebacterium casei LMG S-19264T (=DSM 44701T), isolated from a smear-ripened cheese.</title>
        <authorList>
            <consortium name="US DOE Joint Genome Institute (JGI-PGF)"/>
            <person name="Walter F."/>
            <person name="Albersmeier A."/>
            <person name="Kalinowski J."/>
            <person name="Ruckert C."/>
        </authorList>
    </citation>
    <scope>NUCLEOTIDE SEQUENCE [LARGE SCALE GENOMIC DNA]</scope>
    <source>
        <strain evidence="2 3">CGMCC 1.12976</strain>
    </source>
</reference>
<dbReference type="SUPFAM" id="SSF89796">
    <property type="entry name" value="CoA-transferase family III (CaiB/BaiF)"/>
    <property type="match status" value="1"/>
</dbReference>